<dbReference type="GO" id="GO:0001514">
    <property type="term" value="P:selenocysteine incorporation"/>
    <property type="evidence" value="ECO:0007669"/>
    <property type="project" value="InterPro"/>
</dbReference>
<dbReference type="InterPro" id="IPR036388">
    <property type="entry name" value="WH-like_DNA-bd_sf"/>
</dbReference>
<dbReference type="PANTHER" id="PTHR43721">
    <property type="entry name" value="ELONGATION FACTOR TU-RELATED"/>
    <property type="match status" value="1"/>
</dbReference>
<name>A0A1G8CQI0_9VIBR</name>
<dbReference type="SUPFAM" id="SSF50447">
    <property type="entry name" value="Translation proteins"/>
    <property type="match status" value="1"/>
</dbReference>
<dbReference type="AlphaFoldDB" id="A0A1G8CQI0"/>
<dbReference type="Pfam" id="PF09107">
    <property type="entry name" value="WHD_3rd_SelB"/>
    <property type="match status" value="1"/>
</dbReference>
<dbReference type="RefSeq" id="WP_093275236.1">
    <property type="nucleotide sequence ID" value="NZ_FNDD01000017.1"/>
</dbReference>
<evidence type="ECO:0000256" key="3">
    <source>
        <dbReference type="ARBA" id="ARBA00022741"/>
    </source>
</evidence>
<evidence type="ECO:0000256" key="2">
    <source>
        <dbReference type="ARBA" id="ARBA00022490"/>
    </source>
</evidence>
<dbReference type="OrthoDB" id="9803139at2"/>
<dbReference type="InterPro" id="IPR027417">
    <property type="entry name" value="P-loop_NTPase"/>
</dbReference>
<dbReference type="NCBIfam" id="TIGR00231">
    <property type="entry name" value="small_GTP"/>
    <property type="match status" value="1"/>
</dbReference>
<dbReference type="GO" id="GO:0005525">
    <property type="term" value="F:GTP binding"/>
    <property type="evidence" value="ECO:0007669"/>
    <property type="project" value="UniProtKB-KW"/>
</dbReference>
<evidence type="ECO:0000256" key="5">
    <source>
        <dbReference type="ARBA" id="ARBA00023134"/>
    </source>
</evidence>
<evidence type="ECO:0000256" key="4">
    <source>
        <dbReference type="ARBA" id="ARBA00022917"/>
    </source>
</evidence>
<organism evidence="7 8">
    <name type="scientific">Vibrio xiamenensis</name>
    <dbReference type="NCBI Taxonomy" id="861298"/>
    <lineage>
        <taxon>Bacteria</taxon>
        <taxon>Pseudomonadati</taxon>
        <taxon>Pseudomonadota</taxon>
        <taxon>Gammaproteobacteria</taxon>
        <taxon>Vibrionales</taxon>
        <taxon>Vibrionaceae</taxon>
        <taxon>Vibrio</taxon>
    </lineage>
</organism>
<dbReference type="Pfam" id="PF00009">
    <property type="entry name" value="GTP_EFTU"/>
    <property type="match status" value="1"/>
</dbReference>
<dbReference type="InterPro" id="IPR005225">
    <property type="entry name" value="Small_GTP-bd"/>
</dbReference>
<dbReference type="InterPro" id="IPR000795">
    <property type="entry name" value="T_Tr_GTP-bd_dom"/>
</dbReference>
<proteinExistence type="predicted"/>
<dbReference type="SUPFAM" id="SSF46785">
    <property type="entry name" value="Winged helix' DNA-binding domain"/>
    <property type="match status" value="1"/>
</dbReference>
<dbReference type="InterPro" id="IPR036390">
    <property type="entry name" value="WH_DNA-bd_sf"/>
</dbReference>
<dbReference type="PRINTS" id="PR00315">
    <property type="entry name" value="ELONGATNFCT"/>
</dbReference>
<dbReference type="Proteomes" id="UP000198854">
    <property type="component" value="Unassembled WGS sequence"/>
</dbReference>
<dbReference type="Gene3D" id="2.40.30.10">
    <property type="entry name" value="Translation factors"/>
    <property type="match status" value="1"/>
</dbReference>
<dbReference type="PANTHER" id="PTHR43721:SF22">
    <property type="entry name" value="ELONGATION FACTOR TU, MITOCHONDRIAL"/>
    <property type="match status" value="1"/>
</dbReference>
<dbReference type="NCBIfam" id="TIGR00475">
    <property type="entry name" value="selB"/>
    <property type="match status" value="1"/>
</dbReference>
<feature type="domain" description="Tr-type G" evidence="6">
    <location>
        <begin position="8"/>
        <end position="178"/>
    </location>
</feature>
<dbReference type="InterPro" id="IPR050055">
    <property type="entry name" value="EF-Tu_GTPase"/>
</dbReference>
<dbReference type="STRING" id="861298.SAMN04488136_11726"/>
<dbReference type="SUPFAM" id="SSF52540">
    <property type="entry name" value="P-loop containing nucleoside triphosphate hydrolases"/>
    <property type="match status" value="1"/>
</dbReference>
<dbReference type="GO" id="GO:0003924">
    <property type="term" value="F:GTPase activity"/>
    <property type="evidence" value="ECO:0007669"/>
    <property type="project" value="InterPro"/>
</dbReference>
<keyword evidence="4" id="KW-0648">Protein biosynthesis</keyword>
<keyword evidence="5" id="KW-0342">GTP-binding</keyword>
<dbReference type="InterPro" id="IPR015191">
    <property type="entry name" value="SelB_WHD4"/>
</dbReference>
<sequence>MNLISHSPYHAAIGVIGHVDHGKTTLIQAMTGMMTAREHEQKLGMTQDLGFAHFCDDHGNTIGVVDVPGHERYIRNMVSGMASLNAVVLVISAQEGWMAMTSSHLKIAHALGQTKVIVCINKADLVTAEQIDLLEEQALQQVLNLTGEIAEVVAVSAITHQGIDVLKALIIEQIRDNSSSTDDTAMRLYIDRSFTINGIGTVVTGTLGQGQITLDDKVHIASGSHINTVSQAVKVRSLQAYHQECKQVDGVSRVAVCLKGIKRKDIRRGDCLVKSPSDCVLSDSFIVRLNPALTSGLKSNKQIEVAFGSWHGFGQLIVLKDTQLARIKLTQPAPMYFAQPVALIRHGGSELIAGGAIVWTDAVNGFIRRKLYQALDSLVLPIESHQQTQIEFMLRGFIAVDALTQSALNALSQQSQKSQSVQIGDWLFDSQWLDESRAQLLLALNQPEAALSDIELSHALRLEQGAIERLTAMLKAEHAIHLSCGKWVLGDGQSEDDLTPEAQSLLSSIRSQGKDGFELSKQSLAPSEKAQLRNLARLKYVICLEGDIYYADELYQTLVRAIITNHSQGDRISMADIKDRSGLSRKYAIPLANKMEIDGWMRRDENQRVILRSLD</sequence>
<dbReference type="GO" id="GO:0005737">
    <property type="term" value="C:cytoplasm"/>
    <property type="evidence" value="ECO:0007669"/>
    <property type="project" value="UniProtKB-SubCell"/>
</dbReference>
<dbReference type="GO" id="GO:0003746">
    <property type="term" value="F:translation elongation factor activity"/>
    <property type="evidence" value="ECO:0007669"/>
    <property type="project" value="UniProtKB-KW"/>
</dbReference>
<keyword evidence="8" id="KW-1185">Reference proteome</keyword>
<protein>
    <submittedName>
        <fullName evidence="7">Selenocysteine-specific elongation factor</fullName>
    </submittedName>
</protein>
<evidence type="ECO:0000313" key="8">
    <source>
        <dbReference type="Proteomes" id="UP000198854"/>
    </source>
</evidence>
<gene>
    <name evidence="7" type="ORF">SAMN04488136_11726</name>
</gene>
<dbReference type="Gene3D" id="1.10.10.10">
    <property type="entry name" value="Winged helix-like DNA-binding domain superfamily/Winged helix DNA-binding domain"/>
    <property type="match status" value="1"/>
</dbReference>
<dbReference type="GO" id="GO:0003723">
    <property type="term" value="F:RNA binding"/>
    <property type="evidence" value="ECO:0007669"/>
    <property type="project" value="InterPro"/>
</dbReference>
<dbReference type="EMBL" id="FNDD01000017">
    <property type="protein sequence ID" value="SDH47745.1"/>
    <property type="molecule type" value="Genomic_DNA"/>
</dbReference>
<dbReference type="InterPro" id="IPR004535">
    <property type="entry name" value="Transl_elong_SelB"/>
</dbReference>
<comment type="subcellular location">
    <subcellularLocation>
        <location evidence="1">Cytoplasm</location>
    </subcellularLocation>
</comment>
<dbReference type="Gene3D" id="3.40.50.300">
    <property type="entry name" value="P-loop containing nucleotide triphosphate hydrolases"/>
    <property type="match status" value="1"/>
</dbReference>
<dbReference type="PROSITE" id="PS51722">
    <property type="entry name" value="G_TR_2"/>
    <property type="match status" value="1"/>
</dbReference>
<keyword evidence="2" id="KW-0963">Cytoplasm</keyword>
<evidence type="ECO:0000259" key="6">
    <source>
        <dbReference type="PROSITE" id="PS51722"/>
    </source>
</evidence>
<evidence type="ECO:0000313" key="7">
    <source>
        <dbReference type="EMBL" id="SDH47745.1"/>
    </source>
</evidence>
<evidence type="ECO:0000256" key="1">
    <source>
        <dbReference type="ARBA" id="ARBA00004496"/>
    </source>
</evidence>
<reference evidence="7 8" key="1">
    <citation type="submission" date="2016-10" db="EMBL/GenBank/DDBJ databases">
        <authorList>
            <person name="de Groot N.N."/>
        </authorList>
    </citation>
    <scope>NUCLEOTIDE SEQUENCE [LARGE SCALE GENOMIC DNA]</scope>
    <source>
        <strain evidence="7 8">CGMCC 1.10228</strain>
    </source>
</reference>
<accession>A0A1G8CQI0</accession>
<keyword evidence="3" id="KW-0547">Nucleotide-binding</keyword>
<keyword evidence="7" id="KW-0251">Elongation factor</keyword>
<dbReference type="InterPro" id="IPR009000">
    <property type="entry name" value="Transl_B-barrel_sf"/>
</dbReference>